<evidence type="ECO:0000256" key="2">
    <source>
        <dbReference type="ARBA" id="ARBA00010289"/>
    </source>
</evidence>
<feature type="region of interest" description="Disordered" evidence="6">
    <location>
        <begin position="1192"/>
        <end position="1232"/>
    </location>
</feature>
<evidence type="ECO:0000256" key="6">
    <source>
        <dbReference type="SAM" id="MobiDB-lite"/>
    </source>
</evidence>
<dbReference type="Pfam" id="PF09497">
    <property type="entry name" value="Med12"/>
    <property type="match status" value="1"/>
</dbReference>
<dbReference type="InterPro" id="IPR019035">
    <property type="entry name" value="Mediator_Med12"/>
</dbReference>
<dbReference type="SMART" id="SM01281">
    <property type="entry name" value="Med12"/>
    <property type="match status" value="1"/>
</dbReference>
<feature type="compositionally biased region" description="Polar residues" evidence="6">
    <location>
        <begin position="1484"/>
        <end position="1502"/>
    </location>
</feature>
<feature type="compositionally biased region" description="Gly residues" evidence="6">
    <location>
        <begin position="1679"/>
        <end position="1691"/>
    </location>
</feature>
<gene>
    <name evidence="8" type="ORF">WJX74_009386</name>
</gene>
<feature type="compositionally biased region" description="Low complexity" evidence="6">
    <location>
        <begin position="1257"/>
        <end position="1270"/>
    </location>
</feature>
<keyword evidence="5" id="KW-0539">Nucleus</keyword>
<keyword evidence="9" id="KW-1185">Reference proteome</keyword>
<feature type="compositionally biased region" description="Basic and acidic residues" evidence="6">
    <location>
        <begin position="1580"/>
        <end position="1589"/>
    </location>
</feature>
<comment type="similarity">
    <text evidence="2">Belongs to the Mediator complex subunit 12 family.</text>
</comment>
<feature type="region of interest" description="Disordered" evidence="6">
    <location>
        <begin position="1244"/>
        <end position="1270"/>
    </location>
</feature>
<evidence type="ECO:0000256" key="5">
    <source>
        <dbReference type="ARBA" id="ARBA00023242"/>
    </source>
</evidence>
<dbReference type="Proteomes" id="UP001438707">
    <property type="component" value="Unassembled WGS sequence"/>
</dbReference>
<feature type="domain" description="Mediator complex subunit Med12" evidence="7">
    <location>
        <begin position="76"/>
        <end position="140"/>
    </location>
</feature>
<feature type="compositionally biased region" description="Pro residues" evidence="6">
    <location>
        <begin position="1747"/>
        <end position="1756"/>
    </location>
</feature>
<reference evidence="8 9" key="1">
    <citation type="journal article" date="2024" name="Nat. Commun.">
        <title>Phylogenomics reveals the evolutionary origins of lichenization in chlorophyte algae.</title>
        <authorList>
            <person name="Puginier C."/>
            <person name="Libourel C."/>
            <person name="Otte J."/>
            <person name="Skaloud P."/>
            <person name="Haon M."/>
            <person name="Grisel S."/>
            <person name="Petersen M."/>
            <person name="Berrin J.G."/>
            <person name="Delaux P.M."/>
            <person name="Dal Grande F."/>
            <person name="Keller J."/>
        </authorList>
    </citation>
    <scope>NUCLEOTIDE SEQUENCE [LARGE SCALE GENOMIC DNA]</scope>
    <source>
        <strain evidence="8 9">SAG 2145</strain>
    </source>
</reference>
<comment type="caution">
    <text evidence="8">The sequence shown here is derived from an EMBL/GenBank/DDBJ whole genome shotgun (WGS) entry which is preliminary data.</text>
</comment>
<sequence>MVETSLSPRALQQGYRWNAELVGVDEQQELNLSLQSHFSSNAHTFQSLAEGLYQQLQAAKADNDTRKDLQLNQLSASPLPRTAALCDAEATVWFQELAGGLALIELSQRIPVSIVEHPKQLLEALIKHRVPGHRTIWLIRMAFSLHQGNGKPKSQWTEQLLDCMTRTLAEPLGKTRKHPPSPQVAPSGQQASWSLSWHQQMRKMLSPTDAMRWQSLTRIAAASFTRGLLEQPLVVAWVIKVLSQKAPPALLQMALLPLLHVCLPAAGYDRPSRQALWNICQQRLHSLPAASGSSHLQVLLADGFSTALAALLQANPMILLEHAARLSQGPTDALERSWKHLPGKEAAQKQTASLSASMRMLVKGSSPAAVAAKAFKALNSCQGTTERLQALEDALASSSVPAAQLQTNVVSAICCYACDEGDRQAMDINISLLQAFQQRHEGSACQTQPSILQRCIHAWLCKHHPLVPSLQSSSVPLPHMVQLLVLLTSEGLFSPLHYARMLLATENLAHNKRSGSAQSHHRVLLQALHPKHVRAASRRKQLFNRTAAEAAPDDAQTYSSLRQILLKSLQPDCQHQAGNDGRQASNIKTTAKLSVHAVALTIASKAEAFTGHQQAQLHASSSVLRVGLRPVSNSADLVKPIHHLAEAEISNQVQALRPWQKQALAIMIASSTVASVQHLLNDSTGNDPDCDIKSIPAVILFTSACLSTLCAARMSLRMLLHFYHLTLQRTLTHLQNTQSEPAGGQGQAALPALKGLQHCLTKLLCSNLDLLCQDEYLHEALATIAQPIGAATADVHKSYFQDAETLVRDLVRHARHSDLVAKFLADRPENWLKQAAVTAAQSTPPQSRGGLHSQHAASTEQAKASQLLQAWTGDMLSNTSAPDSDIKEELSCILRSQLSSAALAREVCKALQAVLRDPSLGSQSAAMASLLQRPGVVKAVFQNAQSIEMLRFSAYTQPGEKGGCDYNLQRDIWDMLLTRHLPKAAQDSEAWHHNEQLLSAAMDQMLPCFPAACTASLRCLLDHQVVLAGVKRGLSMEEAEKLMRKAASDSADGHGHISEVEKDLTSQVIVRLLHGWGGREAVLVAEVLGSLKRGILDYLLQQIGWILQDGSTLWGHHDLAQVLHRRCSKPAAPQSAPAAQAGSNDSHTGRPFGVEQNVAELASAGLQQLPLLQRAFAEQMVAQLATLAERLKAGPQPSQPPSSGHAMGPASLQSTPRTPPADPAPNTLPSRQGSIAEPAASMVIDPSEPASPSAPHGLSTRASGSAGTSSFGAGRLRRMNLGNAVTVPVGAAAGVQVAVWLRLAILQPLLPVVHADSASKGLRHVLALALLRLLSSPLIRSQPSLPLQLPGQMSDQEASARAAEDLAQHSLFTRILLILQALATDTGTIWMHAEQVKGPQASRFMSEVLQNELDKLRMPLHVRHSLQLVLGTDATMTRYGKVVDLPRPWNALPSVPPGNEEQPGTEEEHTAKRQCLQEQDGKVVSTTGSHTTNLKSSMASSRQLKEAIADQTATGQPEAAQPMAASPESSLEGVQSDSDYSLLLSETEAIEGIDSDTVMAAVLQSQSDGKPAASISQDPEVTRSGEVHTAEGGSGSGLLDNSCLSGGTGNDTGDLRRPSQRTALGSLGLGRGRKTASPGDLSTDPSGGSGRSVPQGTPSRGLSGGSGEPGSQGSPSKGPSGGSSGGWGGSGPFDTQPGGMHMYSDLLGGSGPHESPSGSPSGGSGGFGPSGTSGGSGGSFWPGRLPDGPPGGPPDDPLGGSGPHGGPRRASSGGSGGSGRSWWRQLYAAYRGVLFAMGLTDMADECMWLSRYMLHGLGMATSCPGLPMPSASDLRTRTFVWTGLAALIAVNSGLASGMGLLPAIPAGMIGVTGALTVVYQGGSLWWIERQHSRETQMQQAPSHSIGRHLQLVAPDINVWRRTDASANGYNIWKHLMPPRQDIWRQWGAPHHNICKCADCEQLRK</sequence>
<evidence type="ECO:0000256" key="4">
    <source>
        <dbReference type="ARBA" id="ARBA00023163"/>
    </source>
</evidence>
<dbReference type="PANTHER" id="PTHR46567">
    <property type="entry name" value="MEDIATOR OF RNA POLYMERASE II TRANSCRIPTION SUBUNIT 12"/>
    <property type="match status" value="1"/>
</dbReference>
<dbReference type="GO" id="GO:0003712">
    <property type="term" value="F:transcription coregulator activity"/>
    <property type="evidence" value="ECO:0007669"/>
    <property type="project" value="InterPro"/>
</dbReference>
<dbReference type="GO" id="GO:0016592">
    <property type="term" value="C:mediator complex"/>
    <property type="evidence" value="ECO:0007669"/>
    <property type="project" value="InterPro"/>
</dbReference>
<accession>A0AAW1RHT1</accession>
<feature type="compositionally biased region" description="Polar residues" evidence="6">
    <location>
        <begin position="1565"/>
        <end position="1579"/>
    </location>
</feature>
<dbReference type="GO" id="GO:0006357">
    <property type="term" value="P:regulation of transcription by RNA polymerase II"/>
    <property type="evidence" value="ECO:0007669"/>
    <property type="project" value="InterPro"/>
</dbReference>
<dbReference type="EMBL" id="JALJOS010000011">
    <property type="protein sequence ID" value="KAK9833174.1"/>
    <property type="molecule type" value="Genomic_DNA"/>
</dbReference>
<evidence type="ECO:0000313" key="9">
    <source>
        <dbReference type="Proteomes" id="UP001438707"/>
    </source>
</evidence>
<evidence type="ECO:0000256" key="1">
    <source>
        <dbReference type="ARBA" id="ARBA00004123"/>
    </source>
</evidence>
<feature type="region of interest" description="Disordered" evidence="6">
    <location>
        <begin position="1565"/>
        <end position="1779"/>
    </location>
</feature>
<protein>
    <recommendedName>
        <fullName evidence="7">Mediator complex subunit Med12 domain-containing protein</fullName>
    </recommendedName>
</protein>
<feature type="compositionally biased region" description="Low complexity" evidence="6">
    <location>
        <begin position="1130"/>
        <end position="1141"/>
    </location>
</feature>
<proteinExistence type="inferred from homology"/>
<name>A0AAW1RHT1_9CHLO</name>
<keyword evidence="3" id="KW-0805">Transcription regulation</keyword>
<feature type="region of interest" description="Disordered" evidence="6">
    <location>
        <begin position="838"/>
        <end position="858"/>
    </location>
</feature>
<feature type="region of interest" description="Disordered" evidence="6">
    <location>
        <begin position="1446"/>
        <end position="1537"/>
    </location>
</feature>
<dbReference type="PANTHER" id="PTHR46567:SF1">
    <property type="entry name" value="MEDIATOR OF RNA POLYMERASE II TRANSCRIPTION SUBUNIT 12"/>
    <property type="match status" value="1"/>
</dbReference>
<evidence type="ECO:0000313" key="8">
    <source>
        <dbReference type="EMBL" id="KAK9833174.1"/>
    </source>
</evidence>
<comment type="subcellular location">
    <subcellularLocation>
        <location evidence="1">Nucleus</location>
    </subcellularLocation>
</comment>
<evidence type="ECO:0000256" key="3">
    <source>
        <dbReference type="ARBA" id="ARBA00023015"/>
    </source>
</evidence>
<evidence type="ECO:0000259" key="7">
    <source>
        <dbReference type="SMART" id="SM01281"/>
    </source>
</evidence>
<organism evidence="8 9">
    <name type="scientific">Apatococcus lobatus</name>
    <dbReference type="NCBI Taxonomy" id="904363"/>
    <lineage>
        <taxon>Eukaryota</taxon>
        <taxon>Viridiplantae</taxon>
        <taxon>Chlorophyta</taxon>
        <taxon>core chlorophytes</taxon>
        <taxon>Trebouxiophyceae</taxon>
        <taxon>Chlorellales</taxon>
        <taxon>Chlorellaceae</taxon>
        <taxon>Apatococcus</taxon>
    </lineage>
</organism>
<keyword evidence="4" id="KW-0804">Transcription</keyword>
<feature type="region of interest" description="Disordered" evidence="6">
    <location>
        <begin position="1130"/>
        <end position="1152"/>
    </location>
</feature>
<feature type="compositionally biased region" description="Polar residues" evidence="6">
    <location>
        <begin position="1527"/>
        <end position="1537"/>
    </location>
</feature>
<feature type="compositionally biased region" description="Gly residues" evidence="6">
    <location>
        <begin position="1720"/>
        <end position="1740"/>
    </location>
</feature>